<keyword evidence="2" id="KW-0255">Endonuclease</keyword>
<dbReference type="Pfam" id="PF01844">
    <property type="entry name" value="HNH"/>
    <property type="match status" value="1"/>
</dbReference>
<feature type="domain" description="HNH nuclease" evidence="1">
    <location>
        <begin position="268"/>
        <end position="318"/>
    </location>
</feature>
<accession>A0A7T4EGX8</accession>
<evidence type="ECO:0000313" key="3">
    <source>
        <dbReference type="Proteomes" id="UP000596145"/>
    </source>
</evidence>
<dbReference type="CDD" id="cd00085">
    <property type="entry name" value="HNHc"/>
    <property type="match status" value="1"/>
</dbReference>
<gene>
    <name evidence="2" type="ORF">I6I10_04240</name>
</gene>
<dbReference type="AlphaFoldDB" id="A0A7T4EGX8"/>
<dbReference type="InterPro" id="IPR002711">
    <property type="entry name" value="HNH"/>
</dbReference>
<dbReference type="GO" id="GO:0003676">
    <property type="term" value="F:nucleic acid binding"/>
    <property type="evidence" value="ECO:0007669"/>
    <property type="project" value="InterPro"/>
</dbReference>
<name>A0A7T4EGX8_9CORY</name>
<keyword evidence="2" id="KW-0378">Hydrolase</keyword>
<keyword evidence="2" id="KW-0540">Nuclease</keyword>
<dbReference type="Proteomes" id="UP000596145">
    <property type="component" value="Chromosome"/>
</dbReference>
<dbReference type="RefSeq" id="WP_084037040.1">
    <property type="nucleotide sequence ID" value="NZ_CP066007.1"/>
</dbReference>
<dbReference type="GO" id="GO:0004519">
    <property type="term" value="F:endonuclease activity"/>
    <property type="evidence" value="ECO:0007669"/>
    <property type="project" value="UniProtKB-KW"/>
</dbReference>
<evidence type="ECO:0000313" key="2">
    <source>
        <dbReference type="EMBL" id="QQB47126.1"/>
    </source>
</evidence>
<dbReference type="GeneID" id="92761065"/>
<proteinExistence type="predicted"/>
<dbReference type="OrthoDB" id="4419061at2"/>
<dbReference type="Gene3D" id="1.10.30.50">
    <property type="match status" value="1"/>
</dbReference>
<protein>
    <submittedName>
        <fullName evidence="2">HNH endonuclease</fullName>
    </submittedName>
</protein>
<dbReference type="EMBL" id="CP066007">
    <property type="protein sequence ID" value="QQB47126.1"/>
    <property type="molecule type" value="Genomic_DNA"/>
</dbReference>
<dbReference type="SMART" id="SM00507">
    <property type="entry name" value="HNHc"/>
    <property type="match status" value="1"/>
</dbReference>
<sequence length="379" mass="41604">MSIAGDYIRVLAQAIDVAEELYGVSKAALVCRGIDTVNASHITKIANIYFGHCGAPRKQERAREAARQAGHTFRSLMAIESQVAKLEKKAYAWRVREELTPLGADITSINAQGARLLQELNEHRADNPDKKLTYRAIKNSTFATLTLTAESSRLKQIYDRAKATDKTCPADGLVKLALSESDGSLPTVGKPLFVLPFTMDFIGYTEEERNQFVFSATNGATITGKEIVEAELEKEGIIALVSPLAPENFGLYSFEMTEDSRFADVLEFINQSIRNPVCPHPGCSTPASECQVHHIWPVKLGGKTISSNLMLLCKFFNGRNDDDPATPMYGRMVRIDGLEYWKPAFGGPLQLNMHPCAQGGAVRLARMQLGMPIDPSPPG</sequence>
<evidence type="ECO:0000259" key="1">
    <source>
        <dbReference type="SMART" id="SM00507"/>
    </source>
</evidence>
<dbReference type="InterPro" id="IPR003615">
    <property type="entry name" value="HNH_nuc"/>
</dbReference>
<organism evidence="2 3">
    <name type="scientific">Corynebacterium glucuronolyticum</name>
    <dbReference type="NCBI Taxonomy" id="39791"/>
    <lineage>
        <taxon>Bacteria</taxon>
        <taxon>Bacillati</taxon>
        <taxon>Actinomycetota</taxon>
        <taxon>Actinomycetes</taxon>
        <taxon>Mycobacteriales</taxon>
        <taxon>Corynebacteriaceae</taxon>
        <taxon>Corynebacterium</taxon>
    </lineage>
</organism>
<reference evidence="2 3" key="1">
    <citation type="submission" date="2020-12" db="EMBL/GenBank/DDBJ databases">
        <title>FDA dAtabase for Regulatory Grade micrObial Sequences (FDA-ARGOS): Supporting development and validation of Infectious Disease Dx tests.</title>
        <authorList>
            <person name="Sproer C."/>
            <person name="Gronow S."/>
            <person name="Severitt S."/>
            <person name="Schroder I."/>
            <person name="Tallon L."/>
            <person name="Sadzewicz L."/>
            <person name="Zhao X."/>
            <person name="Boylan J."/>
            <person name="Ott S."/>
            <person name="Bowen H."/>
            <person name="Vavikolanu K."/>
            <person name="Mehta A."/>
            <person name="Aluvathingal J."/>
            <person name="Nadendla S."/>
            <person name="Lowell S."/>
            <person name="Myers T."/>
            <person name="Yan Y."/>
            <person name="Sichtig H."/>
        </authorList>
    </citation>
    <scope>NUCLEOTIDE SEQUENCE [LARGE SCALE GENOMIC DNA]</scope>
    <source>
        <strain evidence="2 3">FDAARGOS_1053</strain>
    </source>
</reference>
<dbReference type="GO" id="GO:0008270">
    <property type="term" value="F:zinc ion binding"/>
    <property type="evidence" value="ECO:0007669"/>
    <property type="project" value="InterPro"/>
</dbReference>